<evidence type="ECO:0000313" key="3">
    <source>
        <dbReference type="Proteomes" id="UP000054279"/>
    </source>
</evidence>
<feature type="region of interest" description="Disordered" evidence="1">
    <location>
        <begin position="522"/>
        <end position="543"/>
    </location>
</feature>
<protein>
    <submittedName>
        <fullName evidence="2">Uncharacterized protein</fullName>
    </submittedName>
</protein>
<gene>
    <name evidence="2" type="ORF">M422DRAFT_784032</name>
</gene>
<evidence type="ECO:0000313" key="2">
    <source>
        <dbReference type="EMBL" id="KIJ30323.1"/>
    </source>
</evidence>
<sequence length="580" mass="62468">MASTTFAESIRTFHDDSALPAMVHVGDQPYTRARRERRLSAPAYFQPPTFEARSSLSNKRAAEILESGNIDLEDDIDALLPRIRTMGTDIEDTQKHSPSMSFILDEGQFSFYDPSPTYSSGPSSLNTSPYETSISRAFITPVCWRSAFLVPGCALEGVSISGVVNGSRQLLGQVTHTGPISTTLLQSLDPALSHYAPVQEVVTHATSPVVHLNIPSATVLNASDIDSLLTISSNLQSPVHMATQICRYGSIVHSQEALLGTRGEKFQNRFLFSTQLPREMFTSHGIKDTVAVMRFIQRSPVPDSHRALELLTVICSLRGESQPGDTQIEVSLLWLGSVRSDSLPMDVADDSMVLTEGESQSAARKAALRHLPKLSLSIPPAANTSILLTQSPEEGHRPSPMTGIPVTALPMTPQEQIMSTPSSPPEIPRNPTNARAVYMPTPSDMYYPFTLSTTTPGLVPSPAFGVLDGGSPVPPTFADSPGAGGSAPLMQSFTPFTPSFFGRQQPHTASNTMHSITQRALNAGTPTFPHSPGPNSDSTYHERSLASPHNIVSGFSIPTGASSVFSSDSEYSRDSYMSPL</sequence>
<evidence type="ECO:0000256" key="1">
    <source>
        <dbReference type="SAM" id="MobiDB-lite"/>
    </source>
</evidence>
<accession>A0A0C9TKL5</accession>
<proteinExistence type="predicted"/>
<reference evidence="2 3" key="1">
    <citation type="submission" date="2014-06" db="EMBL/GenBank/DDBJ databases">
        <title>Evolutionary Origins and Diversification of the Mycorrhizal Mutualists.</title>
        <authorList>
            <consortium name="DOE Joint Genome Institute"/>
            <consortium name="Mycorrhizal Genomics Consortium"/>
            <person name="Kohler A."/>
            <person name="Kuo A."/>
            <person name="Nagy L.G."/>
            <person name="Floudas D."/>
            <person name="Copeland A."/>
            <person name="Barry K.W."/>
            <person name="Cichocki N."/>
            <person name="Veneault-Fourrey C."/>
            <person name="LaButti K."/>
            <person name="Lindquist E.A."/>
            <person name="Lipzen A."/>
            <person name="Lundell T."/>
            <person name="Morin E."/>
            <person name="Murat C."/>
            <person name="Riley R."/>
            <person name="Ohm R."/>
            <person name="Sun H."/>
            <person name="Tunlid A."/>
            <person name="Henrissat B."/>
            <person name="Grigoriev I.V."/>
            <person name="Hibbett D.S."/>
            <person name="Martin F."/>
        </authorList>
    </citation>
    <scope>NUCLEOTIDE SEQUENCE [LARGE SCALE GENOMIC DNA]</scope>
    <source>
        <strain evidence="2 3">SS14</strain>
    </source>
</reference>
<dbReference type="EMBL" id="KN837264">
    <property type="protein sequence ID" value="KIJ30323.1"/>
    <property type="molecule type" value="Genomic_DNA"/>
</dbReference>
<dbReference type="OrthoDB" id="10006572at2759"/>
<dbReference type="AlphaFoldDB" id="A0A0C9TKL5"/>
<organism evidence="2 3">
    <name type="scientific">Sphaerobolus stellatus (strain SS14)</name>
    <dbReference type="NCBI Taxonomy" id="990650"/>
    <lineage>
        <taxon>Eukaryota</taxon>
        <taxon>Fungi</taxon>
        <taxon>Dikarya</taxon>
        <taxon>Basidiomycota</taxon>
        <taxon>Agaricomycotina</taxon>
        <taxon>Agaricomycetes</taxon>
        <taxon>Phallomycetidae</taxon>
        <taxon>Geastrales</taxon>
        <taxon>Sphaerobolaceae</taxon>
        <taxon>Sphaerobolus</taxon>
    </lineage>
</organism>
<name>A0A0C9TKL5_SPHS4</name>
<keyword evidence="3" id="KW-1185">Reference proteome</keyword>
<dbReference type="Proteomes" id="UP000054279">
    <property type="component" value="Unassembled WGS sequence"/>
</dbReference>
<dbReference type="HOGENOM" id="CLU_470231_0_0_1"/>